<dbReference type="EMBL" id="BARS01032234">
    <property type="protein sequence ID" value="GAG26783.1"/>
    <property type="molecule type" value="Genomic_DNA"/>
</dbReference>
<comment type="caution">
    <text evidence="1">The sequence shown here is derived from an EMBL/GenBank/DDBJ whole genome shotgun (WGS) entry which is preliminary data.</text>
</comment>
<sequence length="261" mass="30171">NFKEWQELTQLVIDPSKLNDSQYLNKIRTEVGAENIAYIIAQTKLRQKYYEEAKVFEEAAIEDDLELTKDQKKNRLAIWEAKYDPVVSANQKGAKDVQGTTVWPSSRYAVSVPRKINTRGEALNYYDENFKTIQKNPALKEFHDYSISLLEELNSYTPYTKDPVNTIPIMQMTFMEAAKSEDVHGVLNLAADAIRKSQRAKGALDTFVTDEFTEGRMLSSNLNIVMKRQRAAQLEVKMIDYRQKNKKNPTEKMIEEWKADI</sequence>
<reference evidence="1" key="1">
    <citation type="journal article" date="2014" name="Front. Microbiol.">
        <title>High frequency of phylogenetically diverse reductive dehalogenase-homologous genes in deep subseafloor sedimentary metagenomes.</title>
        <authorList>
            <person name="Kawai M."/>
            <person name="Futagami T."/>
            <person name="Toyoda A."/>
            <person name="Takaki Y."/>
            <person name="Nishi S."/>
            <person name="Hori S."/>
            <person name="Arai W."/>
            <person name="Tsubouchi T."/>
            <person name="Morono Y."/>
            <person name="Uchiyama I."/>
            <person name="Ito T."/>
            <person name="Fujiyama A."/>
            <person name="Inagaki F."/>
            <person name="Takami H."/>
        </authorList>
    </citation>
    <scope>NUCLEOTIDE SEQUENCE</scope>
    <source>
        <strain evidence="1">Expedition CK06-06</strain>
    </source>
</reference>
<feature type="non-terminal residue" evidence="1">
    <location>
        <position position="1"/>
    </location>
</feature>
<gene>
    <name evidence="1" type="ORF">S01H1_50055</name>
</gene>
<dbReference type="AlphaFoldDB" id="X0WQH8"/>
<organism evidence="1">
    <name type="scientific">marine sediment metagenome</name>
    <dbReference type="NCBI Taxonomy" id="412755"/>
    <lineage>
        <taxon>unclassified sequences</taxon>
        <taxon>metagenomes</taxon>
        <taxon>ecological metagenomes</taxon>
    </lineage>
</organism>
<feature type="non-terminal residue" evidence="1">
    <location>
        <position position="261"/>
    </location>
</feature>
<evidence type="ECO:0000313" key="1">
    <source>
        <dbReference type="EMBL" id="GAG26783.1"/>
    </source>
</evidence>
<accession>X0WQH8</accession>
<proteinExistence type="predicted"/>
<protein>
    <submittedName>
        <fullName evidence="1">Uncharacterized protein</fullName>
    </submittedName>
</protein>
<name>X0WQH8_9ZZZZ</name>